<dbReference type="PROSITE" id="PS51192">
    <property type="entry name" value="HELICASE_ATP_BIND_1"/>
    <property type="match status" value="1"/>
</dbReference>
<dbReference type="SMART" id="SM00487">
    <property type="entry name" value="DEXDc"/>
    <property type="match status" value="1"/>
</dbReference>
<comment type="domain">
    <text evidence="5">The Q motif is unique to and characteristic of the DEAD box family of RNA helicases and controls ATP binding and hydrolysis.</text>
</comment>
<dbReference type="GO" id="GO:0016787">
    <property type="term" value="F:hydrolase activity"/>
    <property type="evidence" value="ECO:0007669"/>
    <property type="project" value="UniProtKB-KW"/>
</dbReference>
<keyword evidence="2 5" id="KW-0378">Hydrolase</keyword>
<dbReference type="AlphaFoldDB" id="B5YNZ2"/>
<dbReference type="STRING" id="35128.B5YNZ2"/>
<evidence type="ECO:0000259" key="6">
    <source>
        <dbReference type="PROSITE" id="PS51192"/>
    </source>
</evidence>
<dbReference type="GO" id="GO:0003723">
    <property type="term" value="F:RNA binding"/>
    <property type="evidence" value="ECO:0007669"/>
    <property type="project" value="UniProtKB-UniRule"/>
</dbReference>
<keyword evidence="5" id="KW-0347">Helicase</keyword>
<dbReference type="OMA" id="YVEVDCI"/>
<dbReference type="GO" id="GO:0005524">
    <property type="term" value="F:ATP binding"/>
    <property type="evidence" value="ECO:0007669"/>
    <property type="project" value="UniProtKB-UniRule"/>
</dbReference>
<keyword evidence="9" id="KW-1185">Reference proteome</keyword>
<dbReference type="GeneID" id="7450617"/>
<feature type="non-terminal residue" evidence="8">
    <location>
        <position position="448"/>
    </location>
</feature>
<proteinExistence type="inferred from homology"/>
<sequence>TGTGKTLAFLVPALESLLKSGVDGNTVGVLIVSPTRELATQIGDQAKKLLTFHKNLSCQVMFGGTDMKKDINALNKSIPTILVATPGRLLDHLENTVLKNGRSFGRDMMSSTPILVLDETDRLLDMGFRREISKIVSYLPKREHRQTFLFSATVPKELKQIMSENMRRDYVEVDCIAGGEGDHPDGVHTNALVDQTHIVLPSFDRYVSSVVQIVQMSMREDPTSHKLVVFFPTARLVGFFADFFNTGLGIEVIELHSRKSQGHRNKASDTFRNAKRGVLFTSDVSARGVDYPNVSGVIQFGIPESREQYIHRLGRTGRAGKAGQGLLVLAPFESKFIKSELKELKIPENSKVSELMARPVDEGVMNAIQPVFQRIKTGDSVLSKSAEQAYQAFLGYYRGQMKRINIRSNEELVVVANEYSALMGLTEVPGLLSRTVSKMGLKGVVGLR</sequence>
<dbReference type="EC" id="3.6.4.13" evidence="5"/>
<dbReference type="RefSeq" id="XP_002296001.1">
    <property type="nucleotide sequence ID" value="XM_002295965.1"/>
</dbReference>
<dbReference type="GO" id="GO:0003724">
    <property type="term" value="F:RNA helicase activity"/>
    <property type="evidence" value="ECO:0007669"/>
    <property type="project" value="UniProtKB-EC"/>
</dbReference>
<dbReference type="InterPro" id="IPR014001">
    <property type="entry name" value="Helicase_ATP-bd"/>
</dbReference>
<evidence type="ECO:0000256" key="4">
    <source>
        <dbReference type="ARBA" id="ARBA00022884"/>
    </source>
</evidence>
<protein>
    <recommendedName>
        <fullName evidence="5">ATP-dependent RNA helicase</fullName>
        <ecNumber evidence="5">3.6.4.13</ecNumber>
    </recommendedName>
</protein>
<dbReference type="SMART" id="SM00490">
    <property type="entry name" value="HELICc"/>
    <property type="match status" value="1"/>
</dbReference>
<dbReference type="PROSITE" id="PS51194">
    <property type="entry name" value="HELICASE_CTER"/>
    <property type="match status" value="1"/>
</dbReference>
<dbReference type="EMBL" id="CP001160">
    <property type="protein sequence ID" value="ACI64718.1"/>
    <property type="molecule type" value="Genomic_DNA"/>
</dbReference>
<keyword evidence="3 5" id="KW-0067">ATP-binding</keyword>
<comment type="function">
    <text evidence="5">RNA helicase.</text>
</comment>
<dbReference type="InterPro" id="IPR027417">
    <property type="entry name" value="P-loop_NTPase"/>
</dbReference>
<organism evidence="8 9">
    <name type="scientific">Thalassiosira pseudonana</name>
    <name type="common">Marine diatom</name>
    <name type="synonym">Cyclotella nana</name>
    <dbReference type="NCBI Taxonomy" id="35128"/>
    <lineage>
        <taxon>Eukaryota</taxon>
        <taxon>Sar</taxon>
        <taxon>Stramenopiles</taxon>
        <taxon>Ochrophyta</taxon>
        <taxon>Bacillariophyta</taxon>
        <taxon>Coscinodiscophyceae</taxon>
        <taxon>Thalassiosirophycidae</taxon>
        <taxon>Thalassiosirales</taxon>
        <taxon>Thalassiosiraceae</taxon>
        <taxon>Thalassiosira</taxon>
    </lineage>
</organism>
<evidence type="ECO:0000256" key="1">
    <source>
        <dbReference type="ARBA" id="ARBA00022741"/>
    </source>
</evidence>
<evidence type="ECO:0000256" key="3">
    <source>
        <dbReference type="ARBA" id="ARBA00022840"/>
    </source>
</evidence>
<evidence type="ECO:0000313" key="8">
    <source>
        <dbReference type="EMBL" id="ACI64718.1"/>
    </source>
</evidence>
<dbReference type="PaxDb" id="35128-Thaps13982"/>
<reference evidence="8 9" key="1">
    <citation type="journal article" date="2004" name="Science">
        <title>The genome of the diatom Thalassiosira pseudonana: ecology, evolution, and metabolism.</title>
        <authorList>
            <person name="Armbrust E.V."/>
            <person name="Berges J.A."/>
            <person name="Bowler C."/>
            <person name="Green B.R."/>
            <person name="Martinez D."/>
            <person name="Putnam N.H."/>
            <person name="Zhou S."/>
            <person name="Allen A.E."/>
            <person name="Apt K.E."/>
            <person name="Bechner M."/>
            <person name="Brzezinski M.A."/>
            <person name="Chaal B.K."/>
            <person name="Chiovitti A."/>
            <person name="Davis A.K."/>
            <person name="Demarest M.S."/>
            <person name="Detter J.C."/>
            <person name="Glavina T."/>
            <person name="Goodstein D."/>
            <person name="Hadi M.Z."/>
            <person name="Hellsten U."/>
            <person name="Hildebrand M."/>
            <person name="Jenkins B.D."/>
            <person name="Jurka J."/>
            <person name="Kapitonov V.V."/>
            <person name="Kroger N."/>
            <person name="Lau W.W."/>
            <person name="Lane T.W."/>
            <person name="Larimer F.W."/>
            <person name="Lippmeier J.C."/>
            <person name="Lucas S."/>
            <person name="Medina M."/>
            <person name="Montsant A."/>
            <person name="Obornik M."/>
            <person name="Parker M.S."/>
            <person name="Palenik B."/>
            <person name="Pazour G.J."/>
            <person name="Richardson P.M."/>
            <person name="Rynearson T.A."/>
            <person name="Saito M.A."/>
            <person name="Schwartz D.C."/>
            <person name="Thamatrakoln K."/>
            <person name="Valentin K."/>
            <person name="Vardi A."/>
            <person name="Wilkerson F.P."/>
            <person name="Rokhsar D.S."/>
        </authorList>
    </citation>
    <scope>NUCLEOTIDE SEQUENCE [LARGE SCALE GENOMIC DNA]</scope>
    <source>
        <strain evidence="8 9">CCMP1335</strain>
    </source>
</reference>
<reference evidence="8 9" key="2">
    <citation type="journal article" date="2008" name="Nature">
        <title>The Phaeodactylum genome reveals the evolutionary history of diatom genomes.</title>
        <authorList>
            <person name="Bowler C."/>
            <person name="Allen A.E."/>
            <person name="Badger J.H."/>
            <person name="Grimwood J."/>
            <person name="Jabbari K."/>
            <person name="Kuo A."/>
            <person name="Maheswari U."/>
            <person name="Martens C."/>
            <person name="Maumus F."/>
            <person name="Otillar R.P."/>
            <person name="Rayko E."/>
            <person name="Salamov A."/>
            <person name="Vandepoele K."/>
            <person name="Beszteri B."/>
            <person name="Gruber A."/>
            <person name="Heijde M."/>
            <person name="Katinka M."/>
            <person name="Mock T."/>
            <person name="Valentin K."/>
            <person name="Verret F."/>
            <person name="Berges J.A."/>
            <person name="Brownlee C."/>
            <person name="Cadoret J.P."/>
            <person name="Chiovitti A."/>
            <person name="Choi C.J."/>
            <person name="Coesel S."/>
            <person name="De Martino A."/>
            <person name="Detter J.C."/>
            <person name="Durkin C."/>
            <person name="Falciatore A."/>
            <person name="Fournet J."/>
            <person name="Haruta M."/>
            <person name="Huysman M.J."/>
            <person name="Jenkins B.D."/>
            <person name="Jiroutova K."/>
            <person name="Jorgensen R.E."/>
            <person name="Joubert Y."/>
            <person name="Kaplan A."/>
            <person name="Kroger N."/>
            <person name="Kroth P.G."/>
            <person name="La Roche J."/>
            <person name="Lindquist E."/>
            <person name="Lommer M."/>
            <person name="Martin-Jezequel V."/>
            <person name="Lopez P.J."/>
            <person name="Lucas S."/>
            <person name="Mangogna M."/>
            <person name="McGinnis K."/>
            <person name="Medlin L.K."/>
            <person name="Montsant A."/>
            <person name="Oudot-Le Secq M.P."/>
            <person name="Napoli C."/>
            <person name="Obornik M."/>
            <person name="Parker M.S."/>
            <person name="Petit J.L."/>
            <person name="Porcel B.M."/>
            <person name="Poulsen N."/>
            <person name="Robison M."/>
            <person name="Rychlewski L."/>
            <person name="Rynearson T.A."/>
            <person name="Schmutz J."/>
            <person name="Shapiro H."/>
            <person name="Siaut M."/>
            <person name="Stanley M."/>
            <person name="Sussman M.R."/>
            <person name="Taylor A.R."/>
            <person name="Vardi A."/>
            <person name="von Dassow P."/>
            <person name="Vyverman W."/>
            <person name="Willis A."/>
            <person name="Wyrwicz L.S."/>
            <person name="Rokhsar D.S."/>
            <person name="Weissenbach J."/>
            <person name="Armbrust E.V."/>
            <person name="Green B.R."/>
            <person name="Van de Peer Y."/>
            <person name="Grigoriev I.V."/>
        </authorList>
    </citation>
    <scope>NUCLEOTIDE SEQUENCE [LARGE SCALE GENOMIC DNA]</scope>
    <source>
        <strain evidence="8 9">CCMP1335</strain>
    </source>
</reference>
<feature type="domain" description="Helicase ATP-binding" evidence="6">
    <location>
        <begin position="1"/>
        <end position="172"/>
    </location>
</feature>
<dbReference type="Pfam" id="PF00271">
    <property type="entry name" value="Helicase_C"/>
    <property type="match status" value="1"/>
</dbReference>
<gene>
    <name evidence="8" type="ORF">THAPS_13982</name>
</gene>
<dbReference type="KEGG" id="tps:THAPS_13982"/>
<dbReference type="Proteomes" id="UP000001449">
    <property type="component" value="Chromosome 7"/>
</dbReference>
<dbReference type="FunCoup" id="B5YNZ2">
    <property type="interactions" value="12"/>
</dbReference>
<dbReference type="eggNOG" id="KOG0342">
    <property type="taxonomic scope" value="Eukaryota"/>
</dbReference>
<dbReference type="HOGENOM" id="CLU_003041_1_3_1"/>
<dbReference type="InterPro" id="IPR011545">
    <property type="entry name" value="DEAD/DEAH_box_helicase_dom"/>
</dbReference>
<dbReference type="Pfam" id="PF00270">
    <property type="entry name" value="DEAD"/>
    <property type="match status" value="1"/>
</dbReference>
<evidence type="ECO:0000259" key="7">
    <source>
        <dbReference type="PROSITE" id="PS51194"/>
    </source>
</evidence>
<dbReference type="SUPFAM" id="SSF52540">
    <property type="entry name" value="P-loop containing nucleoside triphosphate hydrolases"/>
    <property type="match status" value="1"/>
</dbReference>
<evidence type="ECO:0000256" key="5">
    <source>
        <dbReference type="RuleBase" id="RU365068"/>
    </source>
</evidence>
<dbReference type="CDD" id="cd18787">
    <property type="entry name" value="SF2_C_DEAD"/>
    <property type="match status" value="1"/>
</dbReference>
<accession>B5YNZ2</accession>
<comment type="similarity">
    <text evidence="5">Belongs to the DEAD box helicase family.</text>
</comment>
<feature type="non-terminal residue" evidence="8">
    <location>
        <position position="1"/>
    </location>
</feature>
<keyword evidence="4 5" id="KW-0694">RNA-binding</keyword>
<dbReference type="PANTHER" id="PTHR24031">
    <property type="entry name" value="RNA HELICASE"/>
    <property type="match status" value="1"/>
</dbReference>
<dbReference type="InterPro" id="IPR001650">
    <property type="entry name" value="Helicase_C-like"/>
</dbReference>
<feature type="domain" description="Helicase C-terminal" evidence="7">
    <location>
        <begin position="212"/>
        <end position="372"/>
    </location>
</feature>
<evidence type="ECO:0000256" key="2">
    <source>
        <dbReference type="ARBA" id="ARBA00022801"/>
    </source>
</evidence>
<name>B5YNZ2_THAPS</name>
<evidence type="ECO:0000313" key="9">
    <source>
        <dbReference type="Proteomes" id="UP000001449"/>
    </source>
</evidence>
<keyword evidence="1 5" id="KW-0547">Nucleotide-binding</keyword>
<dbReference type="GO" id="GO:0005739">
    <property type="term" value="C:mitochondrion"/>
    <property type="evidence" value="ECO:0000318"/>
    <property type="project" value="GO_Central"/>
</dbReference>
<dbReference type="Gene3D" id="3.40.50.300">
    <property type="entry name" value="P-loop containing nucleotide triphosphate hydrolases"/>
    <property type="match status" value="2"/>
</dbReference>
<dbReference type="InParanoid" id="B5YNZ2"/>
<comment type="catalytic activity">
    <reaction evidence="5">
        <text>ATP + H2O = ADP + phosphate + H(+)</text>
        <dbReference type="Rhea" id="RHEA:13065"/>
        <dbReference type="ChEBI" id="CHEBI:15377"/>
        <dbReference type="ChEBI" id="CHEBI:15378"/>
        <dbReference type="ChEBI" id="CHEBI:30616"/>
        <dbReference type="ChEBI" id="CHEBI:43474"/>
        <dbReference type="ChEBI" id="CHEBI:456216"/>
        <dbReference type="EC" id="3.6.4.13"/>
    </reaction>
</comment>